<accession>A0A937D3T7</accession>
<feature type="chain" id="PRO_5037067850" evidence="2">
    <location>
        <begin position="23"/>
        <end position="284"/>
    </location>
</feature>
<keyword evidence="5" id="KW-1185">Reference proteome</keyword>
<dbReference type="InterPro" id="IPR022742">
    <property type="entry name" value="Hydrolase_4"/>
</dbReference>
<dbReference type="EMBL" id="JAEQNA010000011">
    <property type="protein sequence ID" value="MBL0423049.1"/>
    <property type="molecule type" value="Genomic_DNA"/>
</dbReference>
<dbReference type="InterPro" id="IPR050261">
    <property type="entry name" value="FrsA_esterase"/>
</dbReference>
<organism evidence="4 5">
    <name type="scientific">Ramlibacter aurantiacus</name>
    <dbReference type="NCBI Taxonomy" id="2801330"/>
    <lineage>
        <taxon>Bacteria</taxon>
        <taxon>Pseudomonadati</taxon>
        <taxon>Pseudomonadota</taxon>
        <taxon>Betaproteobacteria</taxon>
        <taxon>Burkholderiales</taxon>
        <taxon>Comamonadaceae</taxon>
        <taxon>Ramlibacter</taxon>
    </lineage>
</organism>
<protein>
    <submittedName>
        <fullName evidence="4">Alpha/beta fold hydrolase</fullName>
    </submittedName>
</protein>
<dbReference type="PANTHER" id="PTHR22946:SF9">
    <property type="entry name" value="POLYKETIDE TRANSFERASE AF380"/>
    <property type="match status" value="1"/>
</dbReference>
<dbReference type="GO" id="GO:0052689">
    <property type="term" value="F:carboxylic ester hydrolase activity"/>
    <property type="evidence" value="ECO:0007669"/>
    <property type="project" value="UniProtKB-ARBA"/>
</dbReference>
<dbReference type="Gene3D" id="3.40.50.1820">
    <property type="entry name" value="alpha/beta hydrolase"/>
    <property type="match status" value="1"/>
</dbReference>
<evidence type="ECO:0000259" key="3">
    <source>
        <dbReference type="Pfam" id="PF12146"/>
    </source>
</evidence>
<dbReference type="PANTHER" id="PTHR22946">
    <property type="entry name" value="DIENELACTONE HYDROLASE DOMAIN-CONTAINING PROTEIN-RELATED"/>
    <property type="match status" value="1"/>
</dbReference>
<feature type="domain" description="Serine aminopeptidase S33" evidence="3">
    <location>
        <begin position="82"/>
        <end position="184"/>
    </location>
</feature>
<dbReference type="Pfam" id="PF12146">
    <property type="entry name" value="Hydrolase_4"/>
    <property type="match status" value="1"/>
</dbReference>
<proteinExistence type="predicted"/>
<evidence type="ECO:0000313" key="4">
    <source>
        <dbReference type="EMBL" id="MBL0423049.1"/>
    </source>
</evidence>
<evidence type="ECO:0000256" key="2">
    <source>
        <dbReference type="SAM" id="SignalP"/>
    </source>
</evidence>
<keyword evidence="2" id="KW-0732">Signal</keyword>
<dbReference type="SUPFAM" id="SSF53474">
    <property type="entry name" value="alpha/beta-Hydrolases"/>
    <property type="match status" value="1"/>
</dbReference>
<dbReference type="InterPro" id="IPR029058">
    <property type="entry name" value="AB_hydrolase_fold"/>
</dbReference>
<feature type="signal peptide" evidence="2">
    <location>
        <begin position="1"/>
        <end position="22"/>
    </location>
</feature>
<dbReference type="RefSeq" id="WP_201686188.1">
    <property type="nucleotide sequence ID" value="NZ_JAEQNA010000011.1"/>
</dbReference>
<dbReference type="Proteomes" id="UP000613011">
    <property type="component" value="Unassembled WGS sequence"/>
</dbReference>
<gene>
    <name evidence="4" type="ORF">JI739_22115</name>
</gene>
<comment type="caution">
    <text evidence="4">The sequence shown here is derived from an EMBL/GenBank/DDBJ whole genome shotgun (WGS) entry which is preliminary data.</text>
</comment>
<evidence type="ECO:0000256" key="1">
    <source>
        <dbReference type="ARBA" id="ARBA00022801"/>
    </source>
</evidence>
<name>A0A937D3T7_9BURK</name>
<sequence>MSIIARHALSAAIVAVAAGAFAQERLRERISTPWLEQGRPVQLEVVLSKPLTKGPHPLIVFNHGSTGRGDNPAVFRETFIANQFARWANEAGWAVAFPQRRGRGQSDGAYEEGLAADGSGYTCAPAAARSGMERALDDLGAVMADLRTRPDIDPARIVMAGQSRGGFLAVVYGARHPEQVAAAVNFVGGWMTDKCPQAEQINADPLRPAVKWPRPSLWIYGENDSVYSLVHSRRNFDAFVGAGGTGSMAVFPAGPSRDGHRLLYESQAWQPVLRQFLARVQESK</sequence>
<reference evidence="4" key="1">
    <citation type="submission" date="2021-01" db="EMBL/GenBank/DDBJ databases">
        <title>Ramlibacter sp. strain AW1 16S ribosomal RNA gene Genome sequencing and assembly.</title>
        <authorList>
            <person name="Kang M."/>
        </authorList>
    </citation>
    <scope>NUCLEOTIDE SEQUENCE</scope>
    <source>
        <strain evidence="4">AW1</strain>
    </source>
</reference>
<keyword evidence="1 4" id="KW-0378">Hydrolase</keyword>
<dbReference type="AlphaFoldDB" id="A0A937D3T7"/>
<evidence type="ECO:0000313" key="5">
    <source>
        <dbReference type="Proteomes" id="UP000613011"/>
    </source>
</evidence>